<evidence type="ECO:0000256" key="1">
    <source>
        <dbReference type="ARBA" id="ARBA00001971"/>
    </source>
</evidence>
<dbReference type="Pfam" id="PF00067">
    <property type="entry name" value="p450"/>
    <property type="match status" value="1"/>
</dbReference>
<evidence type="ECO:0000256" key="3">
    <source>
        <dbReference type="ARBA" id="ARBA00010617"/>
    </source>
</evidence>
<comment type="subcellular location">
    <subcellularLocation>
        <location evidence="2">Membrane</location>
        <topology evidence="2">Single-pass membrane protein</topology>
    </subcellularLocation>
</comment>
<keyword evidence="8 10" id="KW-0503">Monooxygenase</keyword>
<dbReference type="SUPFAM" id="SSF48264">
    <property type="entry name" value="Cytochrome P450"/>
    <property type="match status" value="1"/>
</dbReference>
<dbReference type="InterPro" id="IPR002401">
    <property type="entry name" value="Cyt_P450_E_grp-I"/>
</dbReference>
<dbReference type="GO" id="GO:0005506">
    <property type="term" value="F:iron ion binding"/>
    <property type="evidence" value="ECO:0007669"/>
    <property type="project" value="InterPro"/>
</dbReference>
<keyword evidence="6 10" id="KW-0560">Oxidoreductase</keyword>
<dbReference type="GO" id="GO:0016020">
    <property type="term" value="C:membrane"/>
    <property type="evidence" value="ECO:0007669"/>
    <property type="project" value="UniProtKB-SubCell"/>
</dbReference>
<dbReference type="CDD" id="cd11072">
    <property type="entry name" value="CYP71-like"/>
    <property type="match status" value="1"/>
</dbReference>
<dbReference type="PANTHER" id="PTHR47955:SF15">
    <property type="entry name" value="CYTOCHROME P450 71A2-LIKE"/>
    <property type="match status" value="1"/>
</dbReference>
<evidence type="ECO:0000256" key="10">
    <source>
        <dbReference type="RuleBase" id="RU000461"/>
    </source>
</evidence>
<protein>
    <submittedName>
        <fullName evidence="12">Cytochrome P450</fullName>
    </submittedName>
</protein>
<dbReference type="FunFam" id="1.10.630.10:FF:000011">
    <property type="entry name" value="Cytochrome P450 83B1"/>
    <property type="match status" value="1"/>
</dbReference>
<evidence type="ECO:0000256" key="6">
    <source>
        <dbReference type="ARBA" id="ARBA00023002"/>
    </source>
</evidence>
<keyword evidence="4 9" id="KW-0349">Heme</keyword>
<evidence type="ECO:0000256" key="9">
    <source>
        <dbReference type="PIRSR" id="PIRSR602401-1"/>
    </source>
</evidence>
<evidence type="ECO:0000256" key="4">
    <source>
        <dbReference type="ARBA" id="ARBA00022617"/>
    </source>
</evidence>
<sequence>MPLGFVHLIVALISFIPFSIYLIHKRRFHSSSRHPPSPRKLPLIGNLHQLGTYPHRSLQSLSNRYGELMLLHFGHVPVLVVSSANAAREIMKNQDLLFSNRPKLRIPDKLLYESMDIAFAPYGEYWRQVRSISVLHLLNNRRVQSFRRVREEETSKMVEKIMELGSSSSSGVVNLSDVLVSLTNDVVCRAALGRKYGDGGEREKFKILLNEFVELLGSSSFGDYVPCLSWIDRVSGLDARVEKVAKQFDQFLEGVVEEHRMRGRKIDIMSCDNEDEGVDFVDILLEFQRQNAATSPIEDDVIKVIVLDVFAAGTHTTYASLEWAMSELLRHPKIMERLQNEMREVVGRKEEITEDDLEKMHYLKAVIKENLRLHVPIPLLVPRESTQDSEVFGYDVAANTRVIINAWAIARDPSVWKNPEEFRPERFLNDQTTTNIDFKGLHFELIPFGAGRRGCPGVTFAMSINELALAKLVHKFHFVLPNGAKPEDLDVSEANGLTISKKFPLLVVATPRTH</sequence>
<feature type="binding site" description="axial binding residue" evidence="9">
    <location>
        <position position="455"/>
    </location>
    <ligand>
        <name>heme</name>
        <dbReference type="ChEBI" id="CHEBI:30413"/>
    </ligand>
    <ligandPart>
        <name>Fe</name>
        <dbReference type="ChEBI" id="CHEBI:18248"/>
    </ligandPart>
</feature>
<evidence type="ECO:0000256" key="8">
    <source>
        <dbReference type="ARBA" id="ARBA00023033"/>
    </source>
</evidence>
<evidence type="ECO:0000313" key="12">
    <source>
        <dbReference type="EMBL" id="BAX34727.1"/>
    </source>
</evidence>
<evidence type="ECO:0000256" key="5">
    <source>
        <dbReference type="ARBA" id="ARBA00022723"/>
    </source>
</evidence>
<dbReference type="Gene3D" id="1.10.630.10">
    <property type="entry name" value="Cytochrome P450"/>
    <property type="match status" value="1"/>
</dbReference>
<evidence type="ECO:0000256" key="2">
    <source>
        <dbReference type="ARBA" id="ARBA00004167"/>
    </source>
</evidence>
<keyword evidence="11" id="KW-1133">Transmembrane helix</keyword>
<reference evidence="12" key="1">
    <citation type="journal article" date="2017" name="Sci. Rep.">
        <title>Elucidation of terpenoid metabolism in Scoparia dulcis by RNA-seq analysis.</title>
        <authorList>
            <person name="Yamamura Y."/>
            <person name="Kurosaki F."/>
            <person name="Lee J.B."/>
        </authorList>
    </citation>
    <scope>NUCLEOTIDE SEQUENCE</scope>
    <source>
        <tissue evidence="12">Mixture of leaf and root</tissue>
    </source>
</reference>
<proteinExistence type="evidence at transcript level"/>
<organism evidence="12">
    <name type="scientific">Scoparia dulcis</name>
    <name type="common">Sweet broom</name>
    <name type="synonym">Capraria dulcis</name>
    <dbReference type="NCBI Taxonomy" id="107240"/>
    <lineage>
        <taxon>Eukaryota</taxon>
        <taxon>Viridiplantae</taxon>
        <taxon>Streptophyta</taxon>
        <taxon>Embryophyta</taxon>
        <taxon>Tracheophyta</taxon>
        <taxon>Spermatophyta</taxon>
        <taxon>Magnoliopsida</taxon>
        <taxon>eudicotyledons</taxon>
        <taxon>Gunneridae</taxon>
        <taxon>Pentapetalae</taxon>
        <taxon>asterids</taxon>
        <taxon>lamiids</taxon>
        <taxon>Lamiales</taxon>
        <taxon>Plantaginaceae</taxon>
        <taxon>Gratioleae</taxon>
        <taxon>Scoparia</taxon>
    </lineage>
</organism>
<dbReference type="PROSITE" id="PS00086">
    <property type="entry name" value="CYTOCHROME_P450"/>
    <property type="match status" value="1"/>
</dbReference>
<name>A0A1W7HBW1_SCODU</name>
<dbReference type="PRINTS" id="PR00385">
    <property type="entry name" value="P450"/>
</dbReference>
<comment type="similarity">
    <text evidence="3 10">Belongs to the cytochrome P450 family.</text>
</comment>
<keyword evidence="11" id="KW-0472">Membrane</keyword>
<keyword evidence="11" id="KW-0812">Transmembrane</keyword>
<feature type="transmembrane region" description="Helical" evidence="11">
    <location>
        <begin position="6"/>
        <end position="23"/>
    </location>
</feature>
<evidence type="ECO:0000256" key="7">
    <source>
        <dbReference type="ARBA" id="ARBA00023004"/>
    </source>
</evidence>
<dbReference type="InterPro" id="IPR017972">
    <property type="entry name" value="Cyt_P450_CS"/>
</dbReference>
<dbReference type="PRINTS" id="PR00463">
    <property type="entry name" value="EP450I"/>
</dbReference>
<dbReference type="InterPro" id="IPR036396">
    <property type="entry name" value="Cyt_P450_sf"/>
</dbReference>
<dbReference type="GO" id="GO:0020037">
    <property type="term" value="F:heme binding"/>
    <property type="evidence" value="ECO:0007669"/>
    <property type="project" value="InterPro"/>
</dbReference>
<dbReference type="GO" id="GO:0004497">
    <property type="term" value="F:monooxygenase activity"/>
    <property type="evidence" value="ECO:0007669"/>
    <property type="project" value="UniProtKB-KW"/>
</dbReference>
<keyword evidence="7 9" id="KW-0408">Iron</keyword>
<keyword evidence="5 9" id="KW-0479">Metal-binding</keyword>
<dbReference type="PANTHER" id="PTHR47955">
    <property type="entry name" value="CYTOCHROME P450 FAMILY 71 PROTEIN"/>
    <property type="match status" value="1"/>
</dbReference>
<dbReference type="GO" id="GO:0016705">
    <property type="term" value="F:oxidoreductase activity, acting on paired donors, with incorporation or reduction of molecular oxygen"/>
    <property type="evidence" value="ECO:0007669"/>
    <property type="project" value="InterPro"/>
</dbReference>
<accession>A0A1W7HBW1</accession>
<dbReference type="AlphaFoldDB" id="A0A1W7HBW1"/>
<comment type="cofactor">
    <cofactor evidence="1 9">
        <name>heme</name>
        <dbReference type="ChEBI" id="CHEBI:30413"/>
    </cofactor>
</comment>
<dbReference type="EMBL" id="FX983102">
    <property type="protein sequence ID" value="BAX34727.1"/>
    <property type="molecule type" value="mRNA"/>
</dbReference>
<evidence type="ECO:0000256" key="11">
    <source>
        <dbReference type="SAM" id="Phobius"/>
    </source>
</evidence>
<dbReference type="InterPro" id="IPR001128">
    <property type="entry name" value="Cyt_P450"/>
</dbReference>